<evidence type="ECO:0000313" key="2">
    <source>
        <dbReference type="Proteomes" id="UP000887013"/>
    </source>
</evidence>
<dbReference type="AlphaFoldDB" id="A0A8X6TNJ1"/>
<organism evidence="1 2">
    <name type="scientific">Nephila pilipes</name>
    <name type="common">Giant wood spider</name>
    <name type="synonym">Nephila maculata</name>
    <dbReference type="NCBI Taxonomy" id="299642"/>
    <lineage>
        <taxon>Eukaryota</taxon>
        <taxon>Metazoa</taxon>
        <taxon>Ecdysozoa</taxon>
        <taxon>Arthropoda</taxon>
        <taxon>Chelicerata</taxon>
        <taxon>Arachnida</taxon>
        <taxon>Araneae</taxon>
        <taxon>Araneomorphae</taxon>
        <taxon>Entelegynae</taxon>
        <taxon>Araneoidea</taxon>
        <taxon>Nephilidae</taxon>
        <taxon>Nephila</taxon>
    </lineage>
</organism>
<dbReference type="EMBL" id="BMAW01107543">
    <property type="protein sequence ID" value="GFT29844.1"/>
    <property type="molecule type" value="Genomic_DNA"/>
</dbReference>
<dbReference type="Proteomes" id="UP000887013">
    <property type="component" value="Unassembled WGS sequence"/>
</dbReference>
<sequence>MLSRQILPRQFTRTHSSLQSNIGLDYHLMFHKSLLSIPVHQQARQSTSLYRINIQKMVYLDEYLEQLISSDINFDITKRTSFFLGNFGPQNILMKGNSTFLHISDKL</sequence>
<protein>
    <submittedName>
        <fullName evidence="1">Uncharacterized protein</fullName>
    </submittedName>
</protein>
<reference evidence="1" key="1">
    <citation type="submission" date="2020-08" db="EMBL/GenBank/DDBJ databases">
        <title>Multicomponent nature underlies the extraordinary mechanical properties of spider dragline silk.</title>
        <authorList>
            <person name="Kono N."/>
            <person name="Nakamura H."/>
            <person name="Mori M."/>
            <person name="Yoshida Y."/>
            <person name="Ohtoshi R."/>
            <person name="Malay A.D."/>
            <person name="Moran D.A.P."/>
            <person name="Tomita M."/>
            <person name="Numata K."/>
            <person name="Arakawa K."/>
        </authorList>
    </citation>
    <scope>NUCLEOTIDE SEQUENCE</scope>
</reference>
<proteinExistence type="predicted"/>
<comment type="caution">
    <text evidence="1">The sequence shown here is derived from an EMBL/GenBank/DDBJ whole genome shotgun (WGS) entry which is preliminary data.</text>
</comment>
<evidence type="ECO:0000313" key="1">
    <source>
        <dbReference type="EMBL" id="GFT29844.1"/>
    </source>
</evidence>
<name>A0A8X6TNJ1_NEPPI</name>
<gene>
    <name evidence="1" type="ORF">NPIL_133911</name>
</gene>
<accession>A0A8X6TNJ1</accession>
<keyword evidence="2" id="KW-1185">Reference proteome</keyword>